<evidence type="ECO:0000313" key="1">
    <source>
        <dbReference type="EMBL" id="GAA4486045.1"/>
    </source>
</evidence>
<protein>
    <submittedName>
        <fullName evidence="1">Uncharacterized protein</fullName>
    </submittedName>
</protein>
<evidence type="ECO:0000313" key="2">
    <source>
        <dbReference type="Proteomes" id="UP001500503"/>
    </source>
</evidence>
<reference evidence="2" key="1">
    <citation type="journal article" date="2019" name="Int. J. Syst. Evol. Microbiol.">
        <title>The Global Catalogue of Microorganisms (GCM) 10K type strain sequencing project: providing services to taxonomists for standard genome sequencing and annotation.</title>
        <authorList>
            <consortium name="The Broad Institute Genomics Platform"/>
            <consortium name="The Broad Institute Genome Sequencing Center for Infectious Disease"/>
            <person name="Wu L."/>
            <person name="Ma J."/>
        </authorList>
    </citation>
    <scope>NUCLEOTIDE SEQUENCE [LARGE SCALE GENOMIC DNA]</scope>
    <source>
        <strain evidence="2">JCM 17933</strain>
    </source>
</reference>
<proteinExistence type="predicted"/>
<keyword evidence="2" id="KW-1185">Reference proteome</keyword>
<comment type="caution">
    <text evidence="1">The sequence shown here is derived from an EMBL/GenBank/DDBJ whole genome shotgun (WGS) entry which is preliminary data.</text>
</comment>
<dbReference type="RefSeq" id="WP_345458361.1">
    <property type="nucleotide sequence ID" value="NZ_BAABHF010000010.1"/>
</dbReference>
<dbReference type="Proteomes" id="UP001500503">
    <property type="component" value="Unassembled WGS sequence"/>
</dbReference>
<dbReference type="EMBL" id="BAABHF010000010">
    <property type="protein sequence ID" value="GAA4486045.1"/>
    <property type="molecule type" value="Genomic_DNA"/>
</dbReference>
<accession>A0ABP8PGA4</accession>
<sequence length="98" mass="10968">MSGYDVVFDDLLKASAEFSRQGEAYANLMPHKPACPAGGDDTIDKMLNVTLQALYEMHTVLAQAVSAHAEKLDYTHRNYRKTEGNLFDYLTKVPPPTY</sequence>
<organism evidence="1 2">
    <name type="scientific">Actinoallomurus oryzae</name>
    <dbReference type="NCBI Taxonomy" id="502180"/>
    <lineage>
        <taxon>Bacteria</taxon>
        <taxon>Bacillati</taxon>
        <taxon>Actinomycetota</taxon>
        <taxon>Actinomycetes</taxon>
        <taxon>Streptosporangiales</taxon>
        <taxon>Thermomonosporaceae</taxon>
        <taxon>Actinoallomurus</taxon>
    </lineage>
</organism>
<dbReference type="Pfam" id="PF19840">
    <property type="entry name" value="DUF6317"/>
    <property type="match status" value="1"/>
</dbReference>
<name>A0ABP8PGA4_9ACTN</name>
<gene>
    <name evidence="1" type="ORF">GCM10023191_011570</name>
</gene>
<dbReference type="InterPro" id="IPR045558">
    <property type="entry name" value="DUF6317"/>
</dbReference>